<sequence>MRTVILSAALAAFSSGALAQPIDSYRARLSKQDHYNSSGDALISAATIIRQDRANFYVFGKLDPEDEYDTFFNDKANRARLEKMLSRGSISDNDIESILNGTPLIRVDIHAEYVVVTIEEH</sequence>
<dbReference type="EMBL" id="QNRH01000008">
    <property type="protein sequence ID" value="RBO91959.1"/>
    <property type="molecule type" value="Genomic_DNA"/>
</dbReference>
<keyword evidence="3" id="KW-1185">Reference proteome</keyword>
<comment type="caution">
    <text evidence="2">The sequence shown here is derived from an EMBL/GenBank/DDBJ whole genome shotgun (WGS) entry which is preliminary data.</text>
</comment>
<evidence type="ECO:0000256" key="1">
    <source>
        <dbReference type="SAM" id="SignalP"/>
    </source>
</evidence>
<organism evidence="2 3">
    <name type="scientific">Pseudochrobactrum asaccharolyticum</name>
    <dbReference type="NCBI Taxonomy" id="354351"/>
    <lineage>
        <taxon>Bacteria</taxon>
        <taxon>Pseudomonadati</taxon>
        <taxon>Pseudomonadota</taxon>
        <taxon>Alphaproteobacteria</taxon>
        <taxon>Hyphomicrobiales</taxon>
        <taxon>Brucellaceae</taxon>
        <taxon>Pseudochrobactrum</taxon>
    </lineage>
</organism>
<reference evidence="2 3" key="1">
    <citation type="submission" date="2018-06" db="EMBL/GenBank/DDBJ databases">
        <title>Genomic Encyclopedia of Type Strains, Phase IV (KMG-IV): sequencing the most valuable type-strain genomes for metagenomic binning, comparative biology and taxonomic classification.</title>
        <authorList>
            <person name="Goeker M."/>
        </authorList>
    </citation>
    <scope>NUCLEOTIDE SEQUENCE [LARGE SCALE GENOMIC DNA]</scope>
    <source>
        <strain evidence="2 3">DSM 25619</strain>
    </source>
</reference>
<accession>A0A366DR51</accession>
<dbReference type="AlphaFoldDB" id="A0A366DR51"/>
<protein>
    <submittedName>
        <fullName evidence="2">Uncharacterized protein</fullName>
    </submittedName>
</protein>
<evidence type="ECO:0000313" key="3">
    <source>
        <dbReference type="Proteomes" id="UP000252893"/>
    </source>
</evidence>
<name>A0A366DR51_9HYPH</name>
<keyword evidence="1" id="KW-0732">Signal</keyword>
<feature type="chain" id="PRO_5016578699" evidence="1">
    <location>
        <begin position="20"/>
        <end position="121"/>
    </location>
</feature>
<feature type="signal peptide" evidence="1">
    <location>
        <begin position="1"/>
        <end position="19"/>
    </location>
</feature>
<proteinExistence type="predicted"/>
<gene>
    <name evidence="2" type="ORF">DFR47_108103</name>
</gene>
<evidence type="ECO:0000313" key="2">
    <source>
        <dbReference type="EMBL" id="RBO91959.1"/>
    </source>
</evidence>
<dbReference type="Proteomes" id="UP000252893">
    <property type="component" value="Unassembled WGS sequence"/>
</dbReference>